<name>A0A3E1EVE2_9FLAO</name>
<keyword evidence="4" id="KW-1185">Reference proteome</keyword>
<proteinExistence type="predicted"/>
<organism evidence="3 4">
    <name type="scientific">Brumimicrobium aurantiacum</name>
    <dbReference type="NCBI Taxonomy" id="1737063"/>
    <lineage>
        <taxon>Bacteria</taxon>
        <taxon>Pseudomonadati</taxon>
        <taxon>Bacteroidota</taxon>
        <taxon>Flavobacteriia</taxon>
        <taxon>Flavobacteriales</taxon>
        <taxon>Crocinitomicaceae</taxon>
        <taxon>Brumimicrobium</taxon>
    </lineage>
</organism>
<reference evidence="3 4" key="1">
    <citation type="submission" date="2018-08" db="EMBL/GenBank/DDBJ databases">
        <title>The draft genome squence of Brumimicrobium sp. N62.</title>
        <authorList>
            <person name="Du Z.-J."/>
            <person name="Luo H.-R."/>
        </authorList>
    </citation>
    <scope>NUCLEOTIDE SEQUENCE [LARGE SCALE GENOMIC DNA]</scope>
    <source>
        <strain evidence="3 4">N62</strain>
    </source>
</reference>
<dbReference type="AlphaFoldDB" id="A0A3E1EVE2"/>
<dbReference type="RefSeq" id="WP_116881576.1">
    <property type="nucleotide sequence ID" value="NZ_QURB01000008.1"/>
</dbReference>
<feature type="signal peptide" evidence="1">
    <location>
        <begin position="1"/>
        <end position="19"/>
    </location>
</feature>
<gene>
    <name evidence="3" type="ORF">DXU93_12170</name>
</gene>
<feature type="chain" id="PRO_5017804938" description="10-bladed beta-propeller domain-containing protein" evidence="1">
    <location>
        <begin position="20"/>
        <end position="359"/>
    </location>
</feature>
<dbReference type="Proteomes" id="UP000257127">
    <property type="component" value="Unassembled WGS sequence"/>
</dbReference>
<evidence type="ECO:0000259" key="2">
    <source>
        <dbReference type="Pfam" id="PF21734"/>
    </source>
</evidence>
<feature type="domain" description="10-bladed beta-propeller" evidence="2">
    <location>
        <begin position="17"/>
        <end position="357"/>
    </location>
</feature>
<evidence type="ECO:0000313" key="3">
    <source>
        <dbReference type="EMBL" id="RFC53517.1"/>
    </source>
</evidence>
<dbReference type="InterPro" id="IPR049141">
    <property type="entry name" value="10_blade"/>
</dbReference>
<accession>A0A3E1EVE2</accession>
<sequence length="359" mass="41125">MMKKISFLLLILTSFQMKAQEVFPFLNNLNYFKSFHEGTVTQLDFLPPNDMKYSEKLIAYIDNKNDLMVFDGEETEKLTGLANGYQIGINIVAWNTGPVLNVWEDGVKQTLSRFSSNYVVSDSLVVFNDTRDNAVRVYYRGEIHDLYYSVSSLSFPQYIGSNSLAFMGNGNVHYAFIQGKKLEIGVLNDPVQYAAGSNLIVFNDPFHQSFAVAFKDEVVDVEPMTVEDYQAGYDMFVYRDRNNNLKAYIDQELVTLSSYPDFYKVFRDMVVWSENGVLYTYNKGQRYEIANYVPEEYKIRNGIVAFRNLNGGVSVFHNNKVEIISNLSGAAFEVNGNTVKVQVNKGNFIFFKNGYKYQE</sequence>
<comment type="caution">
    <text evidence="3">The sequence shown here is derived from an EMBL/GenBank/DDBJ whole genome shotgun (WGS) entry which is preliminary data.</text>
</comment>
<protein>
    <recommendedName>
        <fullName evidence="2">10-bladed beta-propeller domain-containing protein</fullName>
    </recommendedName>
</protein>
<keyword evidence="1" id="KW-0732">Signal</keyword>
<dbReference type="EMBL" id="QURB01000008">
    <property type="protein sequence ID" value="RFC53517.1"/>
    <property type="molecule type" value="Genomic_DNA"/>
</dbReference>
<evidence type="ECO:0000313" key="4">
    <source>
        <dbReference type="Proteomes" id="UP000257127"/>
    </source>
</evidence>
<dbReference type="Pfam" id="PF21734">
    <property type="entry name" value="10_blade"/>
    <property type="match status" value="1"/>
</dbReference>
<evidence type="ECO:0000256" key="1">
    <source>
        <dbReference type="SAM" id="SignalP"/>
    </source>
</evidence>